<feature type="repeat" description="ANK" evidence="3">
    <location>
        <begin position="669"/>
        <end position="701"/>
    </location>
</feature>
<name>A0A9P9IS46_9HYPO</name>
<evidence type="ECO:0000256" key="3">
    <source>
        <dbReference type="PROSITE-ProRule" id="PRU00023"/>
    </source>
</evidence>
<dbReference type="Proteomes" id="UP000738349">
    <property type="component" value="Unassembled WGS sequence"/>
</dbReference>
<organism evidence="4 5">
    <name type="scientific">Dactylonectria macrodidyma</name>
    <dbReference type="NCBI Taxonomy" id="307937"/>
    <lineage>
        <taxon>Eukaryota</taxon>
        <taxon>Fungi</taxon>
        <taxon>Dikarya</taxon>
        <taxon>Ascomycota</taxon>
        <taxon>Pezizomycotina</taxon>
        <taxon>Sordariomycetes</taxon>
        <taxon>Hypocreomycetidae</taxon>
        <taxon>Hypocreales</taxon>
        <taxon>Nectriaceae</taxon>
        <taxon>Dactylonectria</taxon>
    </lineage>
</organism>
<keyword evidence="5" id="KW-1185">Reference proteome</keyword>
<evidence type="ECO:0000256" key="2">
    <source>
        <dbReference type="ARBA" id="ARBA00023043"/>
    </source>
</evidence>
<gene>
    <name evidence="4" type="ORF">EDB81DRAFT_950879</name>
</gene>
<accession>A0A9P9IS46</accession>
<protein>
    <submittedName>
        <fullName evidence="4">Ankyrin repeat-containing domain protein</fullName>
    </submittedName>
</protein>
<feature type="repeat" description="ANK" evidence="3">
    <location>
        <begin position="636"/>
        <end position="668"/>
    </location>
</feature>
<dbReference type="PROSITE" id="PS50088">
    <property type="entry name" value="ANK_REPEAT"/>
    <property type="match status" value="3"/>
</dbReference>
<dbReference type="Pfam" id="PF12796">
    <property type="entry name" value="Ank_2"/>
    <property type="match status" value="2"/>
</dbReference>
<dbReference type="PROSITE" id="PS50297">
    <property type="entry name" value="ANK_REP_REGION"/>
    <property type="match status" value="1"/>
</dbReference>
<dbReference type="OrthoDB" id="426293at2759"/>
<dbReference type="InterPro" id="IPR036770">
    <property type="entry name" value="Ankyrin_rpt-contain_sf"/>
</dbReference>
<feature type="repeat" description="ANK" evidence="3">
    <location>
        <begin position="534"/>
        <end position="566"/>
    </location>
</feature>
<evidence type="ECO:0000313" key="4">
    <source>
        <dbReference type="EMBL" id="KAH7129170.1"/>
    </source>
</evidence>
<dbReference type="Gene3D" id="1.25.40.20">
    <property type="entry name" value="Ankyrin repeat-containing domain"/>
    <property type="match status" value="3"/>
</dbReference>
<keyword evidence="2 3" id="KW-0040">ANK repeat</keyword>
<dbReference type="SMART" id="SM00248">
    <property type="entry name" value="ANK"/>
    <property type="match status" value="7"/>
</dbReference>
<dbReference type="EMBL" id="JAGMUV010000018">
    <property type="protein sequence ID" value="KAH7129170.1"/>
    <property type="molecule type" value="Genomic_DNA"/>
</dbReference>
<sequence length="785" mass="85861">MEVVGAVASALSLVDVMARSSSTIHRLISSWKDVPTEVIALGTEIDDSKAILNQVCHILRLLENAPSIQPSGLDPPPPALAIQQQVDRATPVWEELQGCLKHFSDRDSKTLRFRWLRCQRKIDRLRRVLGDSRRGIQELLASLSVYQSQIIAMQLVSLSSVIRAETSSWLQQILLETNKQAPPTSSGREAGAQELAVVLAGLQRLQPLAASSGQPLSFAENYSSAGEEGRLVSIRNMDVETQYCDVSANNQLSKRTEAERLNPSRADAFTTGTTPPHLTFQQTIPSCDAACQCVCHVHVWQARRGSSGFFKNIFGSILLGYFSVSTPKFSCDIPTCRHPVGGFTMTIRYTFPTWVAKRVLISSMSSYACGPRFITFRTTRRVPYVPGNIFSRINSRDFGGAIELLRNGIANVNDIETRHGISVLGAALRHPALRPGFVRFIEFLLRNQVDPHMPNDNGESPWHLATHLMLPNTPPVLASAELQGQLRRLFPNPDWSNLQFTHLHMVISGLRPVNLDKVLENPNHRSQINTKDALGQTPLGLAAMLGNDQAVETLLLAGADPNFCSKTATASDPLRRAVQSRSTRCVELLLMASTNPLALDGRGATLVHTAAAGCNNLRLIQPLLLAGIPIDSHNVHHCSPLSFTPLNDNHEVARFLLSRGANINNVDKDGDTPLTEAVRLNAHNCLRLFLDVHADARTTNNRGWTVLHFAAAYGDPTTMQILAAGHLSRQDPQALDSEGNLAMDLFRNRQYVPWGTAEAFNHLLQSVTGDGDAAGSGGSRGGLGQ</sequence>
<dbReference type="PANTHER" id="PTHR24198:SF165">
    <property type="entry name" value="ANKYRIN REPEAT-CONTAINING PROTEIN-RELATED"/>
    <property type="match status" value="1"/>
</dbReference>
<proteinExistence type="predicted"/>
<comment type="caution">
    <text evidence="4">The sequence shown here is derived from an EMBL/GenBank/DDBJ whole genome shotgun (WGS) entry which is preliminary data.</text>
</comment>
<evidence type="ECO:0000256" key="1">
    <source>
        <dbReference type="ARBA" id="ARBA00022737"/>
    </source>
</evidence>
<evidence type="ECO:0000313" key="5">
    <source>
        <dbReference type="Proteomes" id="UP000738349"/>
    </source>
</evidence>
<reference evidence="4" key="1">
    <citation type="journal article" date="2021" name="Nat. Commun.">
        <title>Genetic determinants of endophytism in the Arabidopsis root mycobiome.</title>
        <authorList>
            <person name="Mesny F."/>
            <person name="Miyauchi S."/>
            <person name="Thiergart T."/>
            <person name="Pickel B."/>
            <person name="Atanasova L."/>
            <person name="Karlsson M."/>
            <person name="Huettel B."/>
            <person name="Barry K.W."/>
            <person name="Haridas S."/>
            <person name="Chen C."/>
            <person name="Bauer D."/>
            <person name="Andreopoulos W."/>
            <person name="Pangilinan J."/>
            <person name="LaButti K."/>
            <person name="Riley R."/>
            <person name="Lipzen A."/>
            <person name="Clum A."/>
            <person name="Drula E."/>
            <person name="Henrissat B."/>
            <person name="Kohler A."/>
            <person name="Grigoriev I.V."/>
            <person name="Martin F.M."/>
            <person name="Hacquard S."/>
        </authorList>
    </citation>
    <scope>NUCLEOTIDE SEQUENCE</scope>
    <source>
        <strain evidence="4">MPI-CAGE-AT-0147</strain>
    </source>
</reference>
<dbReference type="InterPro" id="IPR002110">
    <property type="entry name" value="Ankyrin_rpt"/>
</dbReference>
<dbReference type="AlphaFoldDB" id="A0A9P9IS46"/>
<dbReference type="SUPFAM" id="SSF48403">
    <property type="entry name" value="Ankyrin repeat"/>
    <property type="match status" value="1"/>
</dbReference>
<keyword evidence="1" id="KW-0677">Repeat</keyword>
<dbReference type="PANTHER" id="PTHR24198">
    <property type="entry name" value="ANKYRIN REPEAT AND PROTEIN KINASE DOMAIN-CONTAINING PROTEIN"/>
    <property type="match status" value="1"/>
</dbReference>